<dbReference type="PROSITE" id="PS50005">
    <property type="entry name" value="TPR"/>
    <property type="match status" value="2"/>
</dbReference>
<evidence type="ECO:0000256" key="3">
    <source>
        <dbReference type="ARBA" id="ARBA00022490"/>
    </source>
</evidence>
<dbReference type="GO" id="GO:0005829">
    <property type="term" value="C:cytosol"/>
    <property type="evidence" value="ECO:0007669"/>
    <property type="project" value="TreeGrafter"/>
</dbReference>
<keyword evidence="4" id="KW-0677">Repeat</keyword>
<accession>A0A9Q3GHK7</accession>
<dbReference type="Proteomes" id="UP000765509">
    <property type="component" value="Unassembled WGS sequence"/>
</dbReference>
<evidence type="ECO:0008006" key="10">
    <source>
        <dbReference type="Google" id="ProtNLM"/>
    </source>
</evidence>
<evidence type="ECO:0000256" key="2">
    <source>
        <dbReference type="ARBA" id="ARBA00005348"/>
    </source>
</evidence>
<evidence type="ECO:0000256" key="1">
    <source>
        <dbReference type="ARBA" id="ARBA00004496"/>
    </source>
</evidence>
<dbReference type="Pfam" id="PF13432">
    <property type="entry name" value="TPR_16"/>
    <property type="match status" value="1"/>
</dbReference>
<sequence length="677" mass="74790">MSFQALLNGSAQCGPSNPLKNLLKHVQPDLISSQKDHFIPTQAQNFSQLGNSHLPSSSFGGGSLDSSSSQNHNFLDMNPLRHELESINPINSLNQPERSQAWNNQFLSSSLLPLVTPNDLAHMEHSFRIVSHPSPASDSLASAESFHWTQEFKNPLCSVQPSIGTNTPASHSVPSPPIRTLHTSTIGHFPRPSIFTQNFPMSSCSSSILHPSESNSSGKIVELSAEHWEAEFAKIGNHLESKISQETQTFSDPQHINGTPKDSTLPDSKSELAKTTSDSQPDLDADAEFMKSLESTWKNLASNLNSSSLTDPELSAWEAQFGDEFLGPNLASDPSTNITVENVEKVLQDSAPYPFQDVNPYLDHPDPFQEGQRLIISGEPLGEAALAFEAACRRQKDRGEAWRMLGETQAADEKEQLAIKAFEKATLCDDPDGQAAWLSLAICWVNEGQENVALVILERWLMKAYPSISEAVSSQQQSSLKHPWERHSQVVEKFLQAARAGPARREGIGKEQVHNHNVDADVQIGLGVLFYSNSEYDHARDCFESALGVNPDDFLLWNRLGATLANSGKFEEAIGAYRKALELRPTFTRAIYNLGVSCLNIHCYKEAVEHLLAALSLHTKSASSENSARPLLPEGDGSEHLWYTLRRALSCLERNDLMDLAEPHSNIELFRQHGFDF</sequence>
<comment type="similarity">
    <text evidence="2">Belongs to the peroxisomal targeting signal receptor family.</text>
</comment>
<evidence type="ECO:0000256" key="5">
    <source>
        <dbReference type="ARBA" id="ARBA00022803"/>
    </source>
</evidence>
<evidence type="ECO:0000313" key="9">
    <source>
        <dbReference type="Proteomes" id="UP000765509"/>
    </source>
</evidence>
<keyword evidence="9" id="KW-1185">Reference proteome</keyword>
<dbReference type="PANTHER" id="PTHR10130">
    <property type="entry name" value="PEROXISOMAL TARGETING SIGNAL 1 RECEPTOR PEX5"/>
    <property type="match status" value="1"/>
</dbReference>
<protein>
    <recommendedName>
        <fullName evidence="10">Peroxisomal targeting signal receptor</fullName>
    </recommendedName>
</protein>
<feature type="repeat" description="TPR" evidence="6">
    <location>
        <begin position="554"/>
        <end position="587"/>
    </location>
</feature>
<keyword evidence="5 6" id="KW-0802">TPR repeat</keyword>
<dbReference type="SUPFAM" id="SSF48452">
    <property type="entry name" value="TPR-like"/>
    <property type="match status" value="1"/>
</dbReference>
<feature type="region of interest" description="Disordered" evidence="7">
    <location>
        <begin position="248"/>
        <end position="283"/>
    </location>
</feature>
<dbReference type="InterPro" id="IPR024111">
    <property type="entry name" value="PEX5/PEX5L"/>
</dbReference>
<evidence type="ECO:0000313" key="8">
    <source>
        <dbReference type="EMBL" id="MBW0466692.1"/>
    </source>
</evidence>
<comment type="subcellular location">
    <subcellularLocation>
        <location evidence="1">Cytoplasm</location>
    </subcellularLocation>
</comment>
<dbReference type="InterPro" id="IPR019734">
    <property type="entry name" value="TPR_rpt"/>
</dbReference>
<gene>
    <name evidence="8" type="ORF">O181_006407</name>
</gene>
<dbReference type="Gene3D" id="1.25.40.10">
    <property type="entry name" value="Tetratricopeptide repeat domain"/>
    <property type="match status" value="1"/>
</dbReference>
<dbReference type="GO" id="GO:0005052">
    <property type="term" value="F:peroxisome matrix targeting signal-1 binding"/>
    <property type="evidence" value="ECO:0007669"/>
    <property type="project" value="TreeGrafter"/>
</dbReference>
<dbReference type="SMART" id="SM00028">
    <property type="entry name" value="TPR"/>
    <property type="match status" value="4"/>
</dbReference>
<dbReference type="InterPro" id="IPR011990">
    <property type="entry name" value="TPR-like_helical_dom_sf"/>
</dbReference>
<keyword evidence="3" id="KW-0963">Cytoplasm</keyword>
<organism evidence="8 9">
    <name type="scientific">Austropuccinia psidii MF-1</name>
    <dbReference type="NCBI Taxonomy" id="1389203"/>
    <lineage>
        <taxon>Eukaryota</taxon>
        <taxon>Fungi</taxon>
        <taxon>Dikarya</taxon>
        <taxon>Basidiomycota</taxon>
        <taxon>Pucciniomycotina</taxon>
        <taxon>Pucciniomycetes</taxon>
        <taxon>Pucciniales</taxon>
        <taxon>Sphaerophragmiaceae</taxon>
        <taxon>Austropuccinia</taxon>
    </lineage>
</organism>
<feature type="repeat" description="TPR" evidence="6">
    <location>
        <begin position="520"/>
        <end position="553"/>
    </location>
</feature>
<dbReference type="AlphaFoldDB" id="A0A9Q3GHK7"/>
<dbReference type="PROSITE" id="PS50293">
    <property type="entry name" value="TPR_REGION"/>
    <property type="match status" value="1"/>
</dbReference>
<dbReference type="OrthoDB" id="10006023at2759"/>
<reference evidence="8" key="1">
    <citation type="submission" date="2021-03" db="EMBL/GenBank/DDBJ databases">
        <title>Draft genome sequence of rust myrtle Austropuccinia psidii MF-1, a brazilian biotype.</title>
        <authorList>
            <person name="Quecine M.C."/>
            <person name="Pachon D.M.R."/>
            <person name="Bonatelli M.L."/>
            <person name="Correr F.H."/>
            <person name="Franceschini L.M."/>
            <person name="Leite T.F."/>
            <person name="Margarido G.R.A."/>
            <person name="Almeida C.A."/>
            <person name="Ferrarezi J.A."/>
            <person name="Labate C.A."/>
        </authorList>
    </citation>
    <scope>NUCLEOTIDE SEQUENCE</scope>
    <source>
        <strain evidence="8">MF-1</strain>
    </source>
</reference>
<dbReference type="GO" id="GO:0016560">
    <property type="term" value="P:protein import into peroxisome matrix, docking"/>
    <property type="evidence" value="ECO:0007669"/>
    <property type="project" value="TreeGrafter"/>
</dbReference>
<evidence type="ECO:0000256" key="7">
    <source>
        <dbReference type="SAM" id="MobiDB-lite"/>
    </source>
</evidence>
<comment type="caution">
    <text evidence="8">The sequence shown here is derived from an EMBL/GenBank/DDBJ whole genome shotgun (WGS) entry which is preliminary data.</text>
</comment>
<name>A0A9Q3GHK7_9BASI</name>
<evidence type="ECO:0000256" key="6">
    <source>
        <dbReference type="PROSITE-ProRule" id="PRU00339"/>
    </source>
</evidence>
<dbReference type="PANTHER" id="PTHR10130:SF9">
    <property type="entry name" value="PEROXISOMAL TARGETING SIGNAL RECEPTOR"/>
    <property type="match status" value="1"/>
</dbReference>
<dbReference type="GO" id="GO:0005778">
    <property type="term" value="C:peroxisomal membrane"/>
    <property type="evidence" value="ECO:0007669"/>
    <property type="project" value="TreeGrafter"/>
</dbReference>
<feature type="region of interest" description="Disordered" evidence="7">
    <location>
        <begin position="47"/>
        <end position="71"/>
    </location>
</feature>
<dbReference type="EMBL" id="AVOT02001371">
    <property type="protein sequence ID" value="MBW0466692.1"/>
    <property type="molecule type" value="Genomic_DNA"/>
</dbReference>
<feature type="compositionally biased region" description="Polar residues" evidence="7">
    <location>
        <begin position="248"/>
        <end position="280"/>
    </location>
</feature>
<proteinExistence type="inferred from homology"/>
<evidence type="ECO:0000256" key="4">
    <source>
        <dbReference type="ARBA" id="ARBA00022737"/>
    </source>
</evidence>